<evidence type="ECO:0000313" key="1">
    <source>
        <dbReference type="EMBL" id="MBD2198335.1"/>
    </source>
</evidence>
<gene>
    <name evidence="1" type="ORF">H6G24_22985</name>
</gene>
<comment type="caution">
    <text evidence="1">The sequence shown here is derived from an EMBL/GenBank/DDBJ whole genome shotgun (WGS) entry which is preliminary data.</text>
</comment>
<organism evidence="1 2">
    <name type="scientific">Calothrix parietina FACHB-288</name>
    <dbReference type="NCBI Taxonomy" id="2692896"/>
    <lineage>
        <taxon>Bacteria</taxon>
        <taxon>Bacillati</taxon>
        <taxon>Cyanobacteriota</taxon>
        <taxon>Cyanophyceae</taxon>
        <taxon>Nostocales</taxon>
        <taxon>Calotrichaceae</taxon>
        <taxon>Calothrix</taxon>
    </lineage>
</organism>
<accession>A0ABR8AE74</accession>
<dbReference type="EMBL" id="JACJQH010000040">
    <property type="protein sequence ID" value="MBD2198335.1"/>
    <property type="molecule type" value="Genomic_DNA"/>
</dbReference>
<name>A0ABR8AE74_9CYAN</name>
<dbReference type="Proteomes" id="UP000658514">
    <property type="component" value="Unassembled WGS sequence"/>
</dbReference>
<sequence length="141" mass="16871">MINESPKYPTANAIQRLNEMFHLTQYGQDWEIEVADSSRIAEFCDGYENFVLDSEGRFALMCLIIASYDEYLREYGQDIRDPSLEERISRLIGKDFYLHKHTLEYWCLHNVTAEEEDWDNPEWVFAVTPMMRKIWNSCQQR</sequence>
<reference evidence="1 2" key="1">
    <citation type="journal article" date="2020" name="ISME J.">
        <title>Comparative genomics reveals insights into cyanobacterial evolution and habitat adaptation.</title>
        <authorList>
            <person name="Chen M.Y."/>
            <person name="Teng W.K."/>
            <person name="Zhao L."/>
            <person name="Hu C.X."/>
            <person name="Zhou Y.K."/>
            <person name="Han B.P."/>
            <person name="Song L.R."/>
            <person name="Shu W.S."/>
        </authorList>
    </citation>
    <scope>NUCLEOTIDE SEQUENCE [LARGE SCALE GENOMIC DNA]</scope>
    <source>
        <strain evidence="1 2">FACHB-288</strain>
    </source>
</reference>
<protein>
    <submittedName>
        <fullName evidence="1">Uncharacterized protein</fullName>
    </submittedName>
</protein>
<proteinExistence type="predicted"/>
<keyword evidence="2" id="KW-1185">Reference proteome</keyword>
<evidence type="ECO:0000313" key="2">
    <source>
        <dbReference type="Proteomes" id="UP000658514"/>
    </source>
</evidence>
<dbReference type="RefSeq" id="WP_190545860.1">
    <property type="nucleotide sequence ID" value="NZ_CAWPNO010000074.1"/>
</dbReference>